<reference evidence="1" key="1">
    <citation type="journal article" date="2021" name="New Phytol.">
        <title>Evolutionary innovations through gain and loss of genes in the ectomycorrhizal Boletales.</title>
        <authorList>
            <person name="Wu G."/>
            <person name="Miyauchi S."/>
            <person name="Morin E."/>
            <person name="Kuo A."/>
            <person name="Drula E."/>
            <person name="Varga T."/>
            <person name="Kohler A."/>
            <person name="Feng B."/>
            <person name="Cao Y."/>
            <person name="Lipzen A."/>
            <person name="Daum C."/>
            <person name="Hundley H."/>
            <person name="Pangilinan J."/>
            <person name="Johnson J."/>
            <person name="Barry K."/>
            <person name="LaButti K."/>
            <person name="Ng V."/>
            <person name="Ahrendt S."/>
            <person name="Min B."/>
            <person name="Choi I.G."/>
            <person name="Park H."/>
            <person name="Plett J.M."/>
            <person name="Magnuson J."/>
            <person name="Spatafora J.W."/>
            <person name="Nagy L.G."/>
            <person name="Henrissat B."/>
            <person name="Grigoriev I.V."/>
            <person name="Yang Z.L."/>
            <person name="Xu J."/>
            <person name="Martin F.M."/>
        </authorList>
    </citation>
    <scope>NUCLEOTIDE SEQUENCE</scope>
    <source>
        <strain evidence="1">ATCC 28755</strain>
    </source>
</reference>
<protein>
    <submittedName>
        <fullName evidence="1">RTA1 like protein-domain-containing protein</fullName>
    </submittedName>
</protein>
<dbReference type="Proteomes" id="UP000790377">
    <property type="component" value="Unassembled WGS sequence"/>
</dbReference>
<keyword evidence="2" id="KW-1185">Reference proteome</keyword>
<sequence>MAATSAATVSNASNVTNPSQTIVSIVFGYSPNKSAAGLIGALFVLESIFLFYRVLSSRTRGTPIWGLCLPISVLAMGTGILMRIPLAIYPGSIALFTVEQALTILPQTGFLAFNYILYTRLFLHSCVERRFSWIKIENVVRKFVTSDIITFSIVGTGAGLLTSTTSAIYITGGVLSQVGLVLQFVSFSVFMLSLGWTHWRLVRDGVDPYTHRWGIVFRLEYFSSSFYLLRCMYRIIEFAQNRGGYLLIHEAWFYVFDVLPLLIGSSVYLLLWPETYLDQDSVSPPAYTDSEAGFGRLSPPSKDSKSDDVSE</sequence>
<comment type="caution">
    <text evidence="1">The sequence shown here is derived from an EMBL/GenBank/DDBJ whole genome shotgun (WGS) entry which is preliminary data.</text>
</comment>
<evidence type="ECO:0000313" key="1">
    <source>
        <dbReference type="EMBL" id="KAH7912267.1"/>
    </source>
</evidence>
<dbReference type="EMBL" id="MU267655">
    <property type="protein sequence ID" value="KAH7912267.1"/>
    <property type="molecule type" value="Genomic_DNA"/>
</dbReference>
<proteinExistence type="predicted"/>
<name>A0ACB8AGF4_9AGAM</name>
<organism evidence="1 2">
    <name type="scientific">Hygrophoropsis aurantiaca</name>
    <dbReference type="NCBI Taxonomy" id="72124"/>
    <lineage>
        <taxon>Eukaryota</taxon>
        <taxon>Fungi</taxon>
        <taxon>Dikarya</taxon>
        <taxon>Basidiomycota</taxon>
        <taxon>Agaricomycotina</taxon>
        <taxon>Agaricomycetes</taxon>
        <taxon>Agaricomycetidae</taxon>
        <taxon>Boletales</taxon>
        <taxon>Coniophorineae</taxon>
        <taxon>Hygrophoropsidaceae</taxon>
        <taxon>Hygrophoropsis</taxon>
    </lineage>
</organism>
<evidence type="ECO:0000313" key="2">
    <source>
        <dbReference type="Proteomes" id="UP000790377"/>
    </source>
</evidence>
<gene>
    <name evidence="1" type="ORF">BJ138DRAFT_808584</name>
</gene>
<accession>A0ACB8AGF4</accession>